<organism evidence="1 2">
    <name type="scientific">Haemaphysalis longicornis</name>
    <name type="common">Bush tick</name>
    <dbReference type="NCBI Taxonomy" id="44386"/>
    <lineage>
        <taxon>Eukaryota</taxon>
        <taxon>Metazoa</taxon>
        <taxon>Ecdysozoa</taxon>
        <taxon>Arthropoda</taxon>
        <taxon>Chelicerata</taxon>
        <taxon>Arachnida</taxon>
        <taxon>Acari</taxon>
        <taxon>Parasitiformes</taxon>
        <taxon>Ixodida</taxon>
        <taxon>Ixodoidea</taxon>
        <taxon>Ixodidae</taxon>
        <taxon>Haemaphysalinae</taxon>
        <taxon>Haemaphysalis</taxon>
    </lineage>
</organism>
<evidence type="ECO:0000313" key="2">
    <source>
        <dbReference type="Proteomes" id="UP000821853"/>
    </source>
</evidence>
<dbReference type="Proteomes" id="UP000821853">
    <property type="component" value="Chromosome 3"/>
</dbReference>
<dbReference type="EMBL" id="JABSTR010000005">
    <property type="protein sequence ID" value="KAH9372279.1"/>
    <property type="molecule type" value="Genomic_DNA"/>
</dbReference>
<keyword evidence="2" id="KW-1185">Reference proteome</keyword>
<dbReference type="AlphaFoldDB" id="A0A9J6GBN0"/>
<sequence>MPLQASRQFLAHSKERKLTRQNCTGCDSFNTLPFLPSSQHVMEASHFPQAPGCSLYNPISTRTVYFDWAVVNTN</sequence>
<accession>A0A9J6GBN0</accession>
<gene>
    <name evidence="1" type="ORF">HPB48_013266</name>
</gene>
<evidence type="ECO:0000313" key="1">
    <source>
        <dbReference type="EMBL" id="KAH9372279.1"/>
    </source>
</evidence>
<comment type="caution">
    <text evidence="1">The sequence shown here is derived from an EMBL/GenBank/DDBJ whole genome shotgun (WGS) entry which is preliminary data.</text>
</comment>
<reference evidence="1 2" key="1">
    <citation type="journal article" date="2020" name="Cell">
        <title>Large-Scale Comparative Analyses of Tick Genomes Elucidate Their Genetic Diversity and Vector Capacities.</title>
        <authorList>
            <consortium name="Tick Genome and Microbiome Consortium (TIGMIC)"/>
            <person name="Jia N."/>
            <person name="Wang J."/>
            <person name="Shi W."/>
            <person name="Du L."/>
            <person name="Sun Y."/>
            <person name="Zhan W."/>
            <person name="Jiang J.F."/>
            <person name="Wang Q."/>
            <person name="Zhang B."/>
            <person name="Ji P."/>
            <person name="Bell-Sakyi L."/>
            <person name="Cui X.M."/>
            <person name="Yuan T.T."/>
            <person name="Jiang B.G."/>
            <person name="Yang W.F."/>
            <person name="Lam T.T."/>
            <person name="Chang Q.C."/>
            <person name="Ding S.J."/>
            <person name="Wang X.J."/>
            <person name="Zhu J.G."/>
            <person name="Ruan X.D."/>
            <person name="Zhao L."/>
            <person name="Wei J.T."/>
            <person name="Ye R.Z."/>
            <person name="Que T.C."/>
            <person name="Du C.H."/>
            <person name="Zhou Y.H."/>
            <person name="Cheng J.X."/>
            <person name="Dai P.F."/>
            <person name="Guo W.B."/>
            <person name="Han X.H."/>
            <person name="Huang E.J."/>
            <person name="Li L.F."/>
            <person name="Wei W."/>
            <person name="Gao Y.C."/>
            <person name="Liu J.Z."/>
            <person name="Shao H.Z."/>
            <person name="Wang X."/>
            <person name="Wang C.C."/>
            <person name="Yang T.C."/>
            <person name="Huo Q.B."/>
            <person name="Li W."/>
            <person name="Chen H.Y."/>
            <person name="Chen S.E."/>
            <person name="Zhou L.G."/>
            <person name="Ni X.B."/>
            <person name="Tian J.H."/>
            <person name="Sheng Y."/>
            <person name="Liu T."/>
            <person name="Pan Y.S."/>
            <person name="Xia L.Y."/>
            <person name="Li J."/>
            <person name="Zhao F."/>
            <person name="Cao W.C."/>
        </authorList>
    </citation>
    <scope>NUCLEOTIDE SEQUENCE [LARGE SCALE GENOMIC DNA]</scope>
    <source>
        <strain evidence="1">HaeL-2018</strain>
    </source>
</reference>
<dbReference type="VEuPathDB" id="VectorBase:HLOH_050702"/>
<protein>
    <submittedName>
        <fullName evidence="1">Uncharacterized protein</fullName>
    </submittedName>
</protein>
<proteinExistence type="predicted"/>
<name>A0A9J6GBN0_HAELO</name>